<dbReference type="Gene3D" id="3.40.30.10">
    <property type="entry name" value="Glutaredoxin"/>
    <property type="match status" value="1"/>
</dbReference>
<dbReference type="InterPro" id="IPR004879">
    <property type="entry name" value="Ssp411-like_TRX"/>
</dbReference>
<dbReference type="PIRSF" id="PIRSF006402">
    <property type="entry name" value="UCP006402_thioredoxin"/>
    <property type="match status" value="1"/>
</dbReference>
<dbReference type="InterPro" id="IPR012341">
    <property type="entry name" value="6hp_glycosidase-like_sf"/>
</dbReference>
<dbReference type="EMBL" id="DSAC01000024">
    <property type="protein sequence ID" value="HHO73393.1"/>
    <property type="molecule type" value="Genomic_DNA"/>
</dbReference>
<dbReference type="InterPro" id="IPR024705">
    <property type="entry name" value="Ssp411"/>
</dbReference>
<dbReference type="AlphaFoldDB" id="A0A7C5X036"/>
<sequence>MQKNRLANARSPYLRKSAHQPVDWYEWSEDAFKKAKEEDKPILLSIGGVWCHWCHVMAHESFENEEIAKIINENFVAIKVDRDERPDIDRRYQEVVVALTGSGGWPLTVFLTPEGEAFFGGTYFPPEDRWGRPGFKSLLLRIAQLWKEDRERVLKSAKQISQALELFGMQSHKDHVGEELLDRGINHILLSVDYQHGGLGDAPKFHHAKAWELLLYRYFFTQNKQLLKVVELTLDAMAKGGIYDHLLGGFFRYSTDQNWIVPHFEKMLYDNAELLQLYSMAYQVIPKPLYERIAKGIVEYYKREGTDPKGGFYASQDADIGLLDEGGYYTFSLEELKDVLTPEELKVASLHFDIGPKGEMHHDPTKNVLFIDKEEDEISKILGMPKGEVQSLLESAKRKMLKYREETREKPFVDKTIYSGWNGLMLEALAQYYKTFGDPWAKDFSKLTAKRLLEELYKEEGLEHTHGVKGFSEDYIFLARGLLALYEITQEKQWLEVALKLTKQAIERFWDPQNWGFFDTEKQGEGFLKVRLKNLADTPTQSANGSAPYLLLLLGSITQETELIDYAEKNLQAFARFIQEVPTASASYLISLYAYLKGIYKVETRDFFEPLLKAFRPFKFVLHRNVKGVVICEGTACKVYPGIPDSFS</sequence>
<evidence type="ECO:0000259" key="1">
    <source>
        <dbReference type="Pfam" id="PF03190"/>
    </source>
</evidence>
<accession>A0A7C5X036</accession>
<dbReference type="InterPro" id="IPR008928">
    <property type="entry name" value="6-hairpin_glycosidase_sf"/>
</dbReference>
<feature type="domain" description="Spermatogenesis-associated protein 20-like TRX" evidence="1">
    <location>
        <begin position="3"/>
        <end position="164"/>
    </location>
</feature>
<dbReference type="Pfam" id="PF03190">
    <property type="entry name" value="Thioredox_DsbH"/>
    <property type="match status" value="1"/>
</dbReference>
<dbReference type="SUPFAM" id="SSF52833">
    <property type="entry name" value="Thioredoxin-like"/>
    <property type="match status" value="1"/>
</dbReference>
<dbReference type="PANTHER" id="PTHR42899">
    <property type="entry name" value="SPERMATOGENESIS-ASSOCIATED PROTEIN 20"/>
    <property type="match status" value="1"/>
</dbReference>
<dbReference type="GO" id="GO:0005975">
    <property type="term" value="P:carbohydrate metabolic process"/>
    <property type="evidence" value="ECO:0007669"/>
    <property type="project" value="InterPro"/>
</dbReference>
<protein>
    <submittedName>
        <fullName evidence="2">Thioredoxin domain-containing protein</fullName>
    </submittedName>
</protein>
<reference evidence="2" key="1">
    <citation type="journal article" date="2020" name="mSystems">
        <title>Genome- and Community-Level Interaction Insights into Carbon Utilization and Element Cycling Functions of Hydrothermarchaeota in Hydrothermal Sediment.</title>
        <authorList>
            <person name="Zhou Z."/>
            <person name="Liu Y."/>
            <person name="Xu W."/>
            <person name="Pan J."/>
            <person name="Luo Z.H."/>
            <person name="Li M."/>
        </authorList>
    </citation>
    <scope>NUCLEOTIDE SEQUENCE [LARGE SCALE GENOMIC DNA]</scope>
    <source>
        <strain evidence="2">SpSt-114</strain>
    </source>
</reference>
<dbReference type="Gene3D" id="1.50.10.20">
    <property type="match status" value="1"/>
</dbReference>
<proteinExistence type="predicted"/>
<evidence type="ECO:0000313" key="2">
    <source>
        <dbReference type="EMBL" id="HHO73393.1"/>
    </source>
</evidence>
<organism evidence="2">
    <name type="scientific">Thermocrinis ruber</name>
    <dbReference type="NCBI Taxonomy" id="75906"/>
    <lineage>
        <taxon>Bacteria</taxon>
        <taxon>Pseudomonadati</taxon>
        <taxon>Aquificota</taxon>
        <taxon>Aquificia</taxon>
        <taxon>Aquificales</taxon>
        <taxon>Aquificaceae</taxon>
        <taxon>Thermocrinis</taxon>
    </lineage>
</organism>
<name>A0A7C5X036_9AQUI</name>
<comment type="caution">
    <text evidence="2">The sequence shown here is derived from an EMBL/GenBank/DDBJ whole genome shotgun (WGS) entry which is preliminary data.</text>
</comment>
<gene>
    <name evidence="2" type="ORF">ENN04_02005</name>
</gene>
<dbReference type="CDD" id="cd02955">
    <property type="entry name" value="SSP411"/>
    <property type="match status" value="1"/>
</dbReference>
<dbReference type="PANTHER" id="PTHR42899:SF1">
    <property type="entry name" value="SPERMATOGENESIS-ASSOCIATED PROTEIN 20"/>
    <property type="match status" value="1"/>
</dbReference>
<dbReference type="Gene3D" id="1.50.10.10">
    <property type="match status" value="1"/>
</dbReference>
<dbReference type="InterPro" id="IPR036249">
    <property type="entry name" value="Thioredoxin-like_sf"/>
</dbReference>
<dbReference type="SUPFAM" id="SSF48208">
    <property type="entry name" value="Six-hairpin glycosidases"/>
    <property type="match status" value="1"/>
</dbReference>